<dbReference type="InterPro" id="IPR036508">
    <property type="entry name" value="Chitin-bd_dom_sf"/>
</dbReference>
<dbReference type="GO" id="GO:0008061">
    <property type="term" value="F:chitin binding"/>
    <property type="evidence" value="ECO:0007669"/>
    <property type="project" value="UniProtKB-KW"/>
</dbReference>
<evidence type="ECO:0000256" key="6">
    <source>
        <dbReference type="SAM" id="MobiDB-lite"/>
    </source>
</evidence>
<reference evidence="9" key="1">
    <citation type="submission" date="2017-06" db="EMBL/GenBank/DDBJ databases">
        <authorList>
            <person name="Li S."/>
            <person name="Li F."/>
            <person name="Xiang J."/>
        </authorList>
    </citation>
    <scope>NUCLEOTIDE SEQUENCE</scope>
</reference>
<feature type="domain" description="Chitin-binding type-2" evidence="8">
    <location>
        <begin position="156"/>
        <end position="220"/>
    </location>
</feature>
<keyword evidence="4" id="KW-1015">Disulfide bond</keyword>
<dbReference type="RefSeq" id="XP_047491267.1">
    <property type="nucleotide sequence ID" value="XM_047635311.1"/>
</dbReference>
<dbReference type="PANTHER" id="PTHR23301">
    <property type="entry name" value="CHITIN BINDING PERITROPHIN-A"/>
    <property type="match status" value="1"/>
</dbReference>
<feature type="compositionally biased region" description="Polar residues" evidence="6">
    <location>
        <begin position="354"/>
        <end position="365"/>
    </location>
</feature>
<evidence type="ECO:0000313" key="9">
    <source>
        <dbReference type="EMBL" id="ASP44155.1"/>
    </source>
</evidence>
<proteinExistence type="evidence at transcript level"/>
<feature type="compositionally biased region" description="Basic residues" evidence="6">
    <location>
        <begin position="295"/>
        <end position="310"/>
    </location>
</feature>
<dbReference type="Gene3D" id="2.170.140.10">
    <property type="entry name" value="Chitin binding domain"/>
    <property type="match status" value="3"/>
</dbReference>
<keyword evidence="1" id="KW-0147">Chitin-binding</keyword>
<feature type="region of interest" description="Disordered" evidence="6">
    <location>
        <begin position="258"/>
        <end position="365"/>
    </location>
</feature>
<feature type="compositionally biased region" description="Acidic residues" evidence="6">
    <location>
        <begin position="332"/>
        <end position="344"/>
    </location>
</feature>
<keyword evidence="3" id="KW-0677">Repeat</keyword>
<organism evidence="9">
    <name type="scientific">Penaeus chinensis</name>
    <name type="common">Fleshy prawn</name>
    <name type="synonym">Fenneropenaeus chinensis</name>
    <dbReference type="NCBI Taxonomy" id="139456"/>
    <lineage>
        <taxon>Eukaryota</taxon>
        <taxon>Metazoa</taxon>
        <taxon>Ecdysozoa</taxon>
        <taxon>Arthropoda</taxon>
        <taxon>Crustacea</taxon>
        <taxon>Multicrustacea</taxon>
        <taxon>Malacostraca</taxon>
        <taxon>Eumalacostraca</taxon>
        <taxon>Eucarida</taxon>
        <taxon>Decapoda</taxon>
        <taxon>Dendrobranchiata</taxon>
        <taxon>Penaeoidea</taxon>
        <taxon>Penaeidae</taxon>
        <taxon>Penaeus</taxon>
    </lineage>
</organism>
<dbReference type="Pfam" id="PF01607">
    <property type="entry name" value="CBM_14"/>
    <property type="match status" value="3"/>
</dbReference>
<evidence type="ECO:0000256" key="7">
    <source>
        <dbReference type="SAM" id="SignalP"/>
    </source>
</evidence>
<name>A0A6S4IPG8_PENCE</name>
<evidence type="ECO:0000256" key="4">
    <source>
        <dbReference type="ARBA" id="ARBA00023157"/>
    </source>
</evidence>
<dbReference type="EMBL" id="MF415530">
    <property type="protein sequence ID" value="ASP44155.1"/>
    <property type="molecule type" value="mRNA"/>
</dbReference>
<dbReference type="SMART" id="SM00494">
    <property type="entry name" value="ChtBD2"/>
    <property type="match status" value="3"/>
</dbReference>
<dbReference type="GO" id="GO:0005576">
    <property type="term" value="C:extracellular region"/>
    <property type="evidence" value="ECO:0007669"/>
    <property type="project" value="InterPro"/>
</dbReference>
<accession>A0A6S4IPG8</accession>
<evidence type="ECO:0000256" key="2">
    <source>
        <dbReference type="ARBA" id="ARBA00022729"/>
    </source>
</evidence>
<dbReference type="KEGG" id="pchn:125040647"/>
<dbReference type="AlphaFoldDB" id="A0A6S4IPG8"/>
<evidence type="ECO:0000256" key="5">
    <source>
        <dbReference type="ARBA" id="ARBA00023180"/>
    </source>
</evidence>
<feature type="signal peptide" evidence="7">
    <location>
        <begin position="1"/>
        <end position="19"/>
    </location>
</feature>
<evidence type="ECO:0000259" key="8">
    <source>
        <dbReference type="PROSITE" id="PS50940"/>
    </source>
</evidence>
<protein>
    <submittedName>
        <fullName evidence="9">Obstructor B2</fullName>
    </submittedName>
</protein>
<feature type="chain" id="PRO_5027833419" evidence="7">
    <location>
        <begin position="20"/>
        <end position="365"/>
    </location>
</feature>
<dbReference type="PROSITE" id="PS50940">
    <property type="entry name" value="CHIT_BIND_II"/>
    <property type="match status" value="3"/>
</dbReference>
<feature type="domain" description="Chitin-binding type-2" evidence="8">
    <location>
        <begin position="23"/>
        <end position="81"/>
    </location>
</feature>
<keyword evidence="2 7" id="KW-0732">Signal</keyword>
<dbReference type="GeneID" id="125040647"/>
<dbReference type="PANTHER" id="PTHR23301:SF104">
    <property type="entry name" value="BCDNA.GH02976"/>
    <property type="match status" value="1"/>
</dbReference>
<dbReference type="InterPro" id="IPR002557">
    <property type="entry name" value="Chitin-bd_dom"/>
</dbReference>
<dbReference type="OrthoDB" id="439917at2759"/>
<keyword evidence="5" id="KW-0325">Glycoprotein</keyword>
<feature type="compositionally biased region" description="Low complexity" evidence="6">
    <location>
        <begin position="311"/>
        <end position="331"/>
    </location>
</feature>
<evidence type="ECO:0000256" key="3">
    <source>
        <dbReference type="ARBA" id="ARBA00022737"/>
    </source>
</evidence>
<sequence length="365" mass="40804">MSLEWAVFVLLVVAGSVRAQSVASECPTPNGFFADSEQCDKYYHCLDDVLTEKVCPDGMAFNDLNPKVEKCDFLFQVNCEGRPRLQNAKPSENCPRQNGYYPHPEPTNCHQFYYCTGGQSSQLTCPEGLSFSVNSGTCVWPDQAGRSNCVSEKLLNFTCPALPPSSTEVHPRFADPDDCQYFYVCINGKEPRRNGCAFGQVFNNMTKTCDAPKDVPECKDYYTEYFDNYFSTLNPEQGGRVSTDVIAAAIASGYPVPRHRNRVHVQPSQAGQGDAPSRPAAEEEPEAPRRPVAPVRRRRPGGGVRRRGRPRTTTTTTTTTPEPDYYYYYDDYYNDENYPEEAAPDTEPAKPPSATRNTLPILSRN</sequence>
<dbReference type="InterPro" id="IPR051940">
    <property type="entry name" value="Chitin_bind-dev_reg"/>
</dbReference>
<feature type="domain" description="Chitin-binding type-2" evidence="8">
    <location>
        <begin position="91"/>
        <end position="151"/>
    </location>
</feature>
<evidence type="ECO:0000256" key="1">
    <source>
        <dbReference type="ARBA" id="ARBA00022669"/>
    </source>
</evidence>
<dbReference type="SUPFAM" id="SSF57625">
    <property type="entry name" value="Invertebrate chitin-binding proteins"/>
    <property type="match status" value="3"/>
</dbReference>